<dbReference type="Proteomes" id="UP001500755">
    <property type="component" value="Unassembled WGS sequence"/>
</dbReference>
<protein>
    <submittedName>
        <fullName evidence="3">DUF2220 family protein</fullName>
    </submittedName>
</protein>
<comment type="caution">
    <text evidence="3">The sequence shown here is derived from an EMBL/GenBank/DDBJ whole genome shotgun (WGS) entry which is preliminary data.</text>
</comment>
<dbReference type="EMBL" id="BAAANO010000009">
    <property type="protein sequence ID" value="GAA2003298.1"/>
    <property type="molecule type" value="Genomic_DNA"/>
</dbReference>
<proteinExistence type="predicted"/>
<evidence type="ECO:0000259" key="2">
    <source>
        <dbReference type="Pfam" id="PF11795"/>
    </source>
</evidence>
<sequence length="438" mass="48653">MTPAHSAKGAERAVGTQYCVLPSAVQKLVDTRFTRGRRTWAMDELAGTGFAGLSLSLRPPTGEWAFDHLDAVDIWIRAWQAFDDKWSRSVRRTLPDGPQPGASVVWTERRWSSLGTQRIPTHVEFASIESMARVLGRTEEWARLTARTRTVFDWWTATAEWEGGGTGAEPSSTEHTLAQVRAVVPAIEDLSDEDFELLMKVVQWLADHPDSGRYMRELPIRGVDSKWVERRRRLVERMVLGATGRARLGLRAVEPTVRLRFLDPAARILPGVSDLALVESEAAALDLEPRGVLVVENLQTFLALPADGSLPVSVAVWGNGYSASVVAKLPWIRNADVLYWGDLDSHGFGILNRFRTHCASVRSVLMDEDTLGTFAELWVREPKPLGVDPAHLERLTEPERAVLRRLRAEGHVRLEQERIAWPYALGVLAGSAAHASAG</sequence>
<gene>
    <name evidence="3" type="ORF">GCM10009755_10340</name>
</gene>
<evidence type="ECO:0000313" key="3">
    <source>
        <dbReference type="EMBL" id="GAA2003298.1"/>
    </source>
</evidence>
<accession>A0ABN2TAC8</accession>
<dbReference type="InterPro" id="IPR024537">
    <property type="entry name" value="DUF3322"/>
</dbReference>
<evidence type="ECO:0000313" key="4">
    <source>
        <dbReference type="Proteomes" id="UP001500755"/>
    </source>
</evidence>
<dbReference type="Pfam" id="PF09983">
    <property type="entry name" value="JetD_C"/>
    <property type="match status" value="1"/>
</dbReference>
<keyword evidence="4" id="KW-1185">Reference proteome</keyword>
<dbReference type="Pfam" id="PF11795">
    <property type="entry name" value="DUF3322"/>
    <property type="match status" value="1"/>
</dbReference>
<organism evidence="3 4">
    <name type="scientific">Brevibacterium samyangense</name>
    <dbReference type="NCBI Taxonomy" id="366888"/>
    <lineage>
        <taxon>Bacteria</taxon>
        <taxon>Bacillati</taxon>
        <taxon>Actinomycetota</taxon>
        <taxon>Actinomycetes</taxon>
        <taxon>Micrococcales</taxon>
        <taxon>Brevibacteriaceae</taxon>
        <taxon>Brevibacterium</taxon>
    </lineage>
</organism>
<feature type="domain" description="DUF3322" evidence="2">
    <location>
        <begin position="22"/>
        <end position="239"/>
    </location>
</feature>
<evidence type="ECO:0000259" key="1">
    <source>
        <dbReference type="Pfam" id="PF09983"/>
    </source>
</evidence>
<name>A0ABN2TAC8_9MICO</name>
<dbReference type="RefSeq" id="WP_344307613.1">
    <property type="nucleotide sequence ID" value="NZ_BAAANO010000009.1"/>
</dbReference>
<feature type="domain" description="Wadjet protein JetD C-terminal" evidence="1">
    <location>
        <begin position="249"/>
        <end position="424"/>
    </location>
</feature>
<dbReference type="InterPro" id="IPR024534">
    <property type="entry name" value="JetD_C"/>
</dbReference>
<reference evidence="3 4" key="1">
    <citation type="journal article" date="2019" name="Int. J. Syst. Evol. Microbiol.">
        <title>The Global Catalogue of Microorganisms (GCM) 10K type strain sequencing project: providing services to taxonomists for standard genome sequencing and annotation.</title>
        <authorList>
            <consortium name="The Broad Institute Genomics Platform"/>
            <consortium name="The Broad Institute Genome Sequencing Center for Infectious Disease"/>
            <person name="Wu L."/>
            <person name="Ma J."/>
        </authorList>
    </citation>
    <scope>NUCLEOTIDE SEQUENCE [LARGE SCALE GENOMIC DNA]</scope>
    <source>
        <strain evidence="3 4">JCM 14546</strain>
    </source>
</reference>
<dbReference type="InterPro" id="IPR014544">
    <property type="entry name" value="UCP028408"/>
</dbReference>
<dbReference type="PIRSF" id="PIRSF028408">
    <property type="entry name" value="UCP028408"/>
    <property type="match status" value="1"/>
</dbReference>